<accession>A1CWH5</accession>
<dbReference type="PANTHER" id="PTHR15887">
    <property type="entry name" value="TRANSMEMBRANE PROTEIN 69"/>
    <property type="match status" value="1"/>
</dbReference>
<dbReference type="Proteomes" id="UP000006702">
    <property type="component" value="Unassembled WGS sequence"/>
</dbReference>
<dbReference type="RefSeq" id="XP_001266874.1">
    <property type="nucleotide sequence ID" value="XM_001266873.1"/>
</dbReference>
<evidence type="ECO:0000256" key="1">
    <source>
        <dbReference type="SAM" id="Phobius"/>
    </source>
</evidence>
<gene>
    <name evidence="2" type="ORF">NFIA_104650</name>
</gene>
<dbReference type="STRING" id="331117.A1CWH5"/>
<dbReference type="KEGG" id="nfi:NFIA_104650"/>
<dbReference type="OrthoDB" id="194289at2759"/>
<dbReference type="EMBL" id="DS027685">
    <property type="protein sequence ID" value="EAW24977.1"/>
    <property type="molecule type" value="Genomic_DNA"/>
</dbReference>
<evidence type="ECO:0000313" key="3">
    <source>
        <dbReference type="Proteomes" id="UP000006702"/>
    </source>
</evidence>
<protein>
    <recommendedName>
        <fullName evidence="4">Mitochondrial inner membrane protein 1</fullName>
    </recommendedName>
</protein>
<dbReference type="eggNOG" id="ENOG502RY8Z">
    <property type="taxonomic scope" value="Eukaryota"/>
</dbReference>
<dbReference type="Pfam" id="PF11911">
    <property type="entry name" value="DUF3429"/>
    <property type="match status" value="1"/>
</dbReference>
<keyword evidence="3" id="KW-1185">Reference proteome</keyword>
<dbReference type="PANTHER" id="PTHR15887:SF1">
    <property type="entry name" value="TRANSMEMBRANE PROTEIN 69"/>
    <property type="match status" value="1"/>
</dbReference>
<dbReference type="OMA" id="FLSWEMN"/>
<evidence type="ECO:0000313" key="2">
    <source>
        <dbReference type="EMBL" id="EAW24977.1"/>
    </source>
</evidence>
<reference evidence="3" key="1">
    <citation type="journal article" date="2008" name="PLoS Genet.">
        <title>Genomic islands in the pathogenic filamentous fungus Aspergillus fumigatus.</title>
        <authorList>
            <person name="Fedorova N.D."/>
            <person name="Khaldi N."/>
            <person name="Joardar V.S."/>
            <person name="Maiti R."/>
            <person name="Amedeo P."/>
            <person name="Anderson M.J."/>
            <person name="Crabtree J."/>
            <person name="Silva J.C."/>
            <person name="Badger J.H."/>
            <person name="Albarraq A."/>
            <person name="Angiuoli S."/>
            <person name="Bussey H."/>
            <person name="Bowyer P."/>
            <person name="Cotty P.J."/>
            <person name="Dyer P.S."/>
            <person name="Egan A."/>
            <person name="Galens K."/>
            <person name="Fraser-Liggett C.M."/>
            <person name="Haas B.J."/>
            <person name="Inman J.M."/>
            <person name="Kent R."/>
            <person name="Lemieux S."/>
            <person name="Malavazi I."/>
            <person name="Orvis J."/>
            <person name="Roemer T."/>
            <person name="Ronning C.M."/>
            <person name="Sundaram J.P."/>
            <person name="Sutton G."/>
            <person name="Turner G."/>
            <person name="Venter J.C."/>
            <person name="White O.R."/>
            <person name="Whitty B.R."/>
            <person name="Youngman P."/>
            <person name="Wolfe K.H."/>
            <person name="Goldman G.H."/>
            <person name="Wortman J.R."/>
            <person name="Jiang B."/>
            <person name="Denning D.W."/>
            <person name="Nierman W.C."/>
        </authorList>
    </citation>
    <scope>NUCLEOTIDE SEQUENCE [LARGE SCALE GENOMIC DNA]</scope>
    <source>
        <strain evidence="3">ATCC 1020 / DSM 3700 / CBS 544.65 / FGSC A1164 / JCM 1740 / NRRL 181 / WB 181</strain>
    </source>
</reference>
<proteinExistence type="predicted"/>
<evidence type="ECO:0008006" key="4">
    <source>
        <dbReference type="Google" id="ProtNLM"/>
    </source>
</evidence>
<organism evidence="2 3">
    <name type="scientific">Neosartorya fischeri (strain ATCC 1020 / DSM 3700 / CBS 544.65 / FGSC A1164 / JCM 1740 / NRRL 181 / WB 181)</name>
    <name type="common">Aspergillus fischerianus</name>
    <dbReference type="NCBI Taxonomy" id="331117"/>
    <lineage>
        <taxon>Eukaryota</taxon>
        <taxon>Fungi</taxon>
        <taxon>Dikarya</taxon>
        <taxon>Ascomycota</taxon>
        <taxon>Pezizomycotina</taxon>
        <taxon>Eurotiomycetes</taxon>
        <taxon>Eurotiomycetidae</taxon>
        <taxon>Eurotiales</taxon>
        <taxon>Aspergillaceae</taxon>
        <taxon>Aspergillus</taxon>
        <taxon>Aspergillus subgen. Fumigati</taxon>
    </lineage>
</organism>
<name>A1CWH5_NEOFI</name>
<keyword evidence="1" id="KW-1133">Transmembrane helix</keyword>
<dbReference type="InterPro" id="IPR021836">
    <property type="entry name" value="DUF3429"/>
</dbReference>
<dbReference type="HOGENOM" id="CLU_045137_0_0_1"/>
<feature type="transmembrane region" description="Helical" evidence="1">
    <location>
        <begin position="256"/>
        <end position="272"/>
    </location>
</feature>
<sequence length="318" mass="34600">MLYRNSVARSVLRAISSSNASVARSTFSNNVFKAHLTSSARFPARASSLALTTRKPVTTALVRYASSVPGSTNVPKASAAHVEAKVAEEDHDMMAGIKTEAKVIKDTFSLEGTPKEALYLGMAGVIPYLATSLETVYLSYEINRATATGDGLIFSGQTAELMLHMLEPIQVGYGAVILSFLGAVHWGLEWAGYGGKHGYRRYAAGVIAPAVAWPTLLLPVEYALISQFLAFTFLYYNDARAAAHGRAPHWYGMYRFVLTFVVGASIVASLIGREQIANTISTEHTITDKINALLFLQKKEKEEANARRRAELGEEESE</sequence>
<keyword evidence="1" id="KW-0472">Membrane</keyword>
<dbReference type="GeneID" id="4593978"/>
<feature type="transmembrane region" description="Helical" evidence="1">
    <location>
        <begin position="211"/>
        <end position="236"/>
    </location>
</feature>
<dbReference type="VEuPathDB" id="FungiDB:NFIA_104650"/>
<keyword evidence="1" id="KW-0812">Transmembrane</keyword>
<feature type="transmembrane region" description="Helical" evidence="1">
    <location>
        <begin position="171"/>
        <end position="191"/>
    </location>
</feature>
<dbReference type="AlphaFoldDB" id="A1CWH5"/>